<sequence>MKKTANMRIFLFLVFILGGFVTFSQSAGELQVTLLKSEKSGDSCCIYNVTIKNLSDSVACILHSMFMNLKSRQPQGLPLHFQRSSQRFYSLGYSFRDTAFEFESTPYRGECILPYQSLQFKVMIVPGNEMGKQLSFEYLYVPDFCYKDFMKDMQQMTTWYLKYKRNEKKIELPQ</sequence>
<proteinExistence type="predicted"/>
<evidence type="ECO:0000313" key="2">
    <source>
        <dbReference type="Proteomes" id="UP000192276"/>
    </source>
</evidence>
<comment type="caution">
    <text evidence="1">The sequence shown here is derived from an EMBL/GenBank/DDBJ whole genome shotgun (WGS) entry which is preliminary data.</text>
</comment>
<dbReference type="EMBL" id="LWBP01000014">
    <property type="protein sequence ID" value="OQP67669.1"/>
    <property type="molecule type" value="Genomic_DNA"/>
</dbReference>
<accession>A0A1V9GAH8</accession>
<dbReference type="AlphaFoldDB" id="A0A1V9GAH8"/>
<name>A0A1V9GAH8_9BACT</name>
<organism evidence="1 2">
    <name type="scientific">Niastella populi</name>
    <dbReference type="NCBI Taxonomy" id="550983"/>
    <lineage>
        <taxon>Bacteria</taxon>
        <taxon>Pseudomonadati</taxon>
        <taxon>Bacteroidota</taxon>
        <taxon>Chitinophagia</taxon>
        <taxon>Chitinophagales</taxon>
        <taxon>Chitinophagaceae</taxon>
        <taxon>Niastella</taxon>
    </lineage>
</organism>
<gene>
    <name evidence="1" type="ORF">A4R26_32885</name>
</gene>
<evidence type="ECO:0000313" key="1">
    <source>
        <dbReference type="EMBL" id="OQP67669.1"/>
    </source>
</evidence>
<dbReference type="Proteomes" id="UP000192276">
    <property type="component" value="Unassembled WGS sequence"/>
</dbReference>
<keyword evidence="2" id="KW-1185">Reference proteome</keyword>
<reference evidence="2" key="1">
    <citation type="submission" date="2016-04" db="EMBL/GenBank/DDBJ databases">
        <authorList>
            <person name="Chen L."/>
            <person name="Zhuang W."/>
            <person name="Wang G."/>
        </authorList>
    </citation>
    <scope>NUCLEOTIDE SEQUENCE [LARGE SCALE GENOMIC DNA]</scope>
    <source>
        <strain evidence="2">208</strain>
    </source>
</reference>
<protein>
    <submittedName>
        <fullName evidence="1">Uncharacterized protein</fullName>
    </submittedName>
</protein>
<dbReference type="RefSeq" id="WP_081161332.1">
    <property type="nucleotide sequence ID" value="NZ_LWBP01000014.1"/>
</dbReference>